<proteinExistence type="predicted"/>
<evidence type="ECO:0000259" key="2">
    <source>
        <dbReference type="Pfam" id="PF12697"/>
    </source>
</evidence>
<evidence type="ECO:0000256" key="1">
    <source>
        <dbReference type="SAM" id="SignalP"/>
    </source>
</evidence>
<reference evidence="4" key="1">
    <citation type="journal article" date="2004" name="Environ. Microbiol.">
        <title>The genome of Desulfotalea psychrophila, a sulfate-reducing bacterium from permanently cold Arctic sediments.</title>
        <authorList>
            <person name="Rabus R."/>
            <person name="Ruepp A."/>
            <person name="Frickey T."/>
            <person name="Rattei T."/>
            <person name="Fartmann B."/>
            <person name="Stark M."/>
            <person name="Bauer M."/>
            <person name="Zibat A."/>
            <person name="Lombardot T."/>
            <person name="Becker I."/>
            <person name="Amann J."/>
            <person name="Gellner K."/>
            <person name="Teeling H."/>
            <person name="Leuschner W.D."/>
            <person name="Gloeckner F.-O."/>
            <person name="Lupas A.N."/>
            <person name="Amann R."/>
            <person name="Klenk H.-P."/>
        </authorList>
    </citation>
    <scope>NUCLEOTIDE SEQUENCE [LARGE SCALE GENOMIC DNA]</scope>
    <source>
        <strain evidence="4">DSM 12343 / LSv54</strain>
    </source>
</reference>
<dbReference type="ESTHER" id="desps-q6ara4">
    <property type="family name" value="6_AlphaBeta_hydrolase"/>
</dbReference>
<dbReference type="InterPro" id="IPR000073">
    <property type="entry name" value="AB_hydrolase_1"/>
</dbReference>
<dbReference type="PANTHER" id="PTHR37946">
    <property type="entry name" value="SLL1969 PROTEIN"/>
    <property type="match status" value="1"/>
</dbReference>
<evidence type="ECO:0000313" key="3">
    <source>
        <dbReference type="EMBL" id="CAG35120.1"/>
    </source>
</evidence>
<dbReference type="Pfam" id="PF12697">
    <property type="entry name" value="Abhydrolase_6"/>
    <property type="match status" value="1"/>
</dbReference>
<dbReference type="STRING" id="177439.DP0391"/>
<dbReference type="PANTHER" id="PTHR37946:SF1">
    <property type="entry name" value="SLL1969 PROTEIN"/>
    <property type="match status" value="1"/>
</dbReference>
<dbReference type="HOGENOM" id="CLU_075528_1_0_7"/>
<name>Q6ARA4_DESPS</name>
<dbReference type="eggNOG" id="COG1075">
    <property type="taxonomic scope" value="Bacteria"/>
</dbReference>
<feature type="domain" description="AB hydrolase-1" evidence="2">
    <location>
        <begin position="46"/>
        <end position="161"/>
    </location>
</feature>
<feature type="signal peptide" evidence="1">
    <location>
        <begin position="1"/>
        <end position="33"/>
    </location>
</feature>
<accession>Q6ARA4</accession>
<keyword evidence="4" id="KW-1185">Reference proteome</keyword>
<keyword evidence="1" id="KW-0732">Signal</keyword>
<dbReference type="KEGG" id="dps:DP0391"/>
<dbReference type="EMBL" id="CR522870">
    <property type="protein sequence ID" value="CAG35120.1"/>
    <property type="molecule type" value="Genomic_DNA"/>
</dbReference>
<dbReference type="Gene3D" id="3.40.50.1820">
    <property type="entry name" value="alpha/beta hydrolase"/>
    <property type="match status" value="1"/>
</dbReference>
<feature type="chain" id="PRO_5004270642" description="AB hydrolase-1 domain-containing protein" evidence="1">
    <location>
        <begin position="34"/>
        <end position="255"/>
    </location>
</feature>
<sequence length="255" mass="28145">MIKKYNENLFTGISMWRKRIALALILFSPCSLALGAEEVPINNECVILLHGLARTSRSMVSMEESLLSSGYRVINLDYPSRKFKIEKLADAAVSAALSECQEYSPRKVHFVTHSLGGILVRQYLSKRQIANLGRVVMLSPPNGGSEVVDKMKAVPGFFWLNGPAGQQLGTSAASIPRRLGRVGFELGVIAGNRSVNLILSLMITGEDDGKVSIENAKVEGMVDFLVLPHSHPFIMRATEVIRQTKYFLQHGAFQR</sequence>
<evidence type="ECO:0000313" key="4">
    <source>
        <dbReference type="Proteomes" id="UP000000602"/>
    </source>
</evidence>
<dbReference type="InterPro" id="IPR029058">
    <property type="entry name" value="AB_hydrolase_fold"/>
</dbReference>
<organism evidence="3 4">
    <name type="scientific">Desulfotalea psychrophila (strain LSv54 / DSM 12343)</name>
    <dbReference type="NCBI Taxonomy" id="177439"/>
    <lineage>
        <taxon>Bacteria</taxon>
        <taxon>Pseudomonadati</taxon>
        <taxon>Thermodesulfobacteriota</taxon>
        <taxon>Desulfobulbia</taxon>
        <taxon>Desulfobulbales</taxon>
        <taxon>Desulfocapsaceae</taxon>
        <taxon>Desulfotalea</taxon>
    </lineage>
</organism>
<dbReference type="AlphaFoldDB" id="Q6ARA4"/>
<gene>
    <name evidence="3" type="ordered locus">DP0391</name>
</gene>
<protein>
    <recommendedName>
        <fullName evidence="2">AB hydrolase-1 domain-containing protein</fullName>
    </recommendedName>
</protein>
<dbReference type="Proteomes" id="UP000000602">
    <property type="component" value="Chromosome"/>
</dbReference>
<dbReference type="SUPFAM" id="SSF53474">
    <property type="entry name" value="alpha/beta-Hydrolases"/>
    <property type="match status" value="1"/>
</dbReference>